<feature type="domain" description="HTH myb-type" evidence="6">
    <location>
        <begin position="577"/>
        <end position="636"/>
    </location>
</feature>
<dbReference type="SMART" id="SM00717">
    <property type="entry name" value="SANT"/>
    <property type="match status" value="1"/>
</dbReference>
<dbReference type="Proteomes" id="UP001358586">
    <property type="component" value="Chromosome 5"/>
</dbReference>
<evidence type="ECO:0000256" key="2">
    <source>
        <dbReference type="ARBA" id="ARBA00023125"/>
    </source>
</evidence>
<feature type="region of interest" description="Disordered" evidence="4">
    <location>
        <begin position="59"/>
        <end position="122"/>
    </location>
</feature>
<dbReference type="SUPFAM" id="SSF54236">
    <property type="entry name" value="Ubiquitin-like"/>
    <property type="match status" value="1"/>
</dbReference>
<dbReference type="InterPro" id="IPR057625">
    <property type="entry name" value="TPR1-6-like_ubiquitin"/>
</dbReference>
<protein>
    <recommendedName>
        <fullName evidence="9">Telomere repeat-binding protein 5-like</fullName>
    </recommendedName>
</protein>
<feature type="domain" description="Myb-like" evidence="5">
    <location>
        <begin position="577"/>
        <end position="632"/>
    </location>
</feature>
<dbReference type="InterPro" id="IPR009057">
    <property type="entry name" value="Homeodomain-like_sf"/>
</dbReference>
<keyword evidence="8" id="KW-1185">Reference proteome</keyword>
<evidence type="ECO:0008006" key="9">
    <source>
        <dbReference type="Google" id="ProtNLM"/>
    </source>
</evidence>
<dbReference type="Gene3D" id="1.10.246.220">
    <property type="match status" value="1"/>
</dbReference>
<evidence type="ECO:0000256" key="4">
    <source>
        <dbReference type="SAM" id="MobiDB-lite"/>
    </source>
</evidence>
<organism evidence="7 8">
    <name type="scientific">Gossypium arboreum</name>
    <name type="common">Tree cotton</name>
    <name type="synonym">Gossypium nanking</name>
    <dbReference type="NCBI Taxonomy" id="29729"/>
    <lineage>
        <taxon>Eukaryota</taxon>
        <taxon>Viridiplantae</taxon>
        <taxon>Streptophyta</taxon>
        <taxon>Embryophyta</taxon>
        <taxon>Tracheophyta</taxon>
        <taxon>Spermatophyta</taxon>
        <taxon>Magnoliopsida</taxon>
        <taxon>eudicotyledons</taxon>
        <taxon>Gunneridae</taxon>
        <taxon>Pentapetalae</taxon>
        <taxon>rosids</taxon>
        <taxon>malvids</taxon>
        <taxon>Malvales</taxon>
        <taxon>Malvaceae</taxon>
        <taxon>Malvoideae</taxon>
        <taxon>Gossypium</taxon>
    </lineage>
</organism>
<feature type="compositionally biased region" description="Basic and acidic residues" evidence="4">
    <location>
        <begin position="79"/>
        <end position="92"/>
    </location>
</feature>
<proteinExistence type="predicted"/>
<feature type="region of interest" description="Disordered" evidence="4">
    <location>
        <begin position="253"/>
        <end position="274"/>
    </location>
</feature>
<keyword evidence="2" id="KW-0238">DNA-binding</keyword>
<dbReference type="InterPro" id="IPR017930">
    <property type="entry name" value="Myb_dom"/>
</dbReference>
<dbReference type="InterPro" id="IPR031105">
    <property type="entry name" value="TRP_plant"/>
</dbReference>
<accession>A0ABR0PUJ3</accession>
<evidence type="ECO:0000259" key="6">
    <source>
        <dbReference type="PROSITE" id="PS51294"/>
    </source>
</evidence>
<dbReference type="InterPro" id="IPR029071">
    <property type="entry name" value="Ubiquitin-like_domsf"/>
</dbReference>
<dbReference type="PROSITE" id="PS50090">
    <property type="entry name" value="MYB_LIKE"/>
    <property type="match status" value="1"/>
</dbReference>
<dbReference type="CDD" id="cd11660">
    <property type="entry name" value="SANT_TRF"/>
    <property type="match status" value="1"/>
</dbReference>
<dbReference type="SUPFAM" id="SSF46689">
    <property type="entry name" value="Homeodomain-like"/>
    <property type="match status" value="1"/>
</dbReference>
<feature type="compositionally biased region" description="Polar residues" evidence="4">
    <location>
        <begin position="97"/>
        <end position="122"/>
    </location>
</feature>
<comment type="caution">
    <text evidence="7">The sequence shown here is derived from an EMBL/GenBank/DDBJ whole genome shotgun (WGS) entry which is preliminary data.</text>
</comment>
<name>A0ABR0PUJ3_GOSAR</name>
<reference evidence="7 8" key="1">
    <citation type="submission" date="2023-03" db="EMBL/GenBank/DDBJ databases">
        <title>WGS of Gossypium arboreum.</title>
        <authorList>
            <person name="Yu D."/>
        </authorList>
    </citation>
    <scope>NUCLEOTIDE SEQUENCE [LARGE SCALE GENOMIC DNA]</scope>
    <source>
        <tissue evidence="7">Leaf</tissue>
    </source>
</reference>
<evidence type="ECO:0000256" key="1">
    <source>
        <dbReference type="ARBA" id="ARBA00004123"/>
    </source>
</evidence>
<dbReference type="Pfam" id="PF23603">
    <property type="entry name" value="Ubiquitin_TPR1"/>
    <property type="match status" value="1"/>
</dbReference>
<dbReference type="PANTHER" id="PTHR21717:SF70">
    <property type="entry name" value="TELOMERE REPEAT-BINDING PROTEIN 2-RELATED"/>
    <property type="match status" value="1"/>
</dbReference>
<comment type="subcellular location">
    <subcellularLocation>
        <location evidence="1">Nucleus</location>
    </subcellularLocation>
</comment>
<dbReference type="EMBL" id="JARKNE010000005">
    <property type="protein sequence ID" value="KAK5830634.1"/>
    <property type="molecule type" value="Genomic_DNA"/>
</dbReference>
<evidence type="ECO:0000313" key="7">
    <source>
        <dbReference type="EMBL" id="KAK5830634.1"/>
    </source>
</evidence>
<feature type="compositionally biased region" description="Polar residues" evidence="4">
    <location>
        <begin position="61"/>
        <end position="72"/>
    </location>
</feature>
<evidence type="ECO:0000313" key="8">
    <source>
        <dbReference type="Proteomes" id="UP001358586"/>
    </source>
</evidence>
<sequence length="698" mass="77330">MVLQKRLDYGFNGYQVPAIPRATRSARKRVPFRKRVEGNQTSAFDLLATVAGTLLLDKESSPASNNSWNAEDQSAVEKNNVKEERQDGDQSLKLETCNVSELVPQTNDPNYSSRESRSLQNGNQFGVTSALTTSECFERLDSQKLINGKIKNEMGSLACKVETGPFVSRTPGDCVEPVSENKVLTDEELDRTNKASTGEVADKCPLEDPLVLDGKPPAVVSSDSSIKAPSFGEHDPFISFPVQQYDVNVVSRDDDEKSSGCTHPSPIREPFRSTPRIGDRRIRKILASRYWKVALRSKNATYSNYDENLKSGYCNRSTYKRLRSGRNFPFKKRKFLHYTSESNSDGGTISEGISDLPEKNINGKASILYSKMHGVTGESSSLADQRKSFNSRDPHVKLRIKSFRVPELFIEIPESATVGSLKRTVKEAVTAILGGGLCVGVLLQGKKVRDDNKTLLQTGISRDNQMDALGFSLEPNPSHASPSLCPGGSPLTLPHDIPLPLARYLANPGLVNQVTCHPSTEPCIPNAGNFIESNNDCTADMFDKSTTESKALVAVPAMSVETLAVPVHKKSKQSEVAQRRIRRPFSIAEVEALVQAVEKLGTGRWRDVKLRAFDNAKHRTYVDLKDKWKTLLHTARISPQQRRGEPVPQELLDRVLNAHTYWSQQQAKQQQLPESCLPHYNSTMIGSGRCDDDENILG</sequence>
<dbReference type="PROSITE" id="PS51294">
    <property type="entry name" value="HTH_MYB"/>
    <property type="match status" value="1"/>
</dbReference>
<dbReference type="PANTHER" id="PTHR21717">
    <property type="entry name" value="TELOMERIC REPEAT BINDING PROTEIN"/>
    <property type="match status" value="1"/>
</dbReference>
<evidence type="ECO:0000256" key="3">
    <source>
        <dbReference type="ARBA" id="ARBA00023242"/>
    </source>
</evidence>
<gene>
    <name evidence="7" type="ORF">PVK06_014429</name>
</gene>
<evidence type="ECO:0000259" key="5">
    <source>
        <dbReference type="PROSITE" id="PS50090"/>
    </source>
</evidence>
<dbReference type="InterPro" id="IPR001005">
    <property type="entry name" value="SANT/Myb"/>
</dbReference>
<keyword evidence="3" id="KW-0539">Nucleus</keyword>